<gene>
    <name evidence="1" type="ORF">SAMN05444362_101634</name>
</gene>
<reference evidence="2" key="1">
    <citation type="submission" date="2016-11" db="EMBL/GenBank/DDBJ databases">
        <authorList>
            <person name="Varghese N."/>
            <person name="Submissions S."/>
        </authorList>
    </citation>
    <scope>NUCLEOTIDE SEQUENCE [LARGE SCALE GENOMIC DNA]</scope>
    <source>
        <strain evidence="2">DSM 27370</strain>
    </source>
</reference>
<dbReference type="Proteomes" id="UP000184480">
    <property type="component" value="Unassembled WGS sequence"/>
</dbReference>
<keyword evidence="2" id="KW-1185">Reference proteome</keyword>
<proteinExistence type="predicted"/>
<dbReference type="STRING" id="1346286.SAMN05444362_101634"/>
<evidence type="ECO:0000313" key="2">
    <source>
        <dbReference type="Proteomes" id="UP000184480"/>
    </source>
</evidence>
<dbReference type="AlphaFoldDB" id="A0A1M4UKW1"/>
<dbReference type="OrthoDB" id="1072099at2"/>
<evidence type="ECO:0000313" key="1">
    <source>
        <dbReference type="EMBL" id="SHE57339.1"/>
    </source>
</evidence>
<organism evidence="1 2">
    <name type="scientific">Dysgonomonas macrotermitis</name>
    <dbReference type="NCBI Taxonomy" id="1346286"/>
    <lineage>
        <taxon>Bacteria</taxon>
        <taxon>Pseudomonadati</taxon>
        <taxon>Bacteroidota</taxon>
        <taxon>Bacteroidia</taxon>
        <taxon>Bacteroidales</taxon>
        <taxon>Dysgonomonadaceae</taxon>
        <taxon>Dysgonomonas</taxon>
    </lineage>
</organism>
<dbReference type="RefSeq" id="WP_062175715.1">
    <property type="nucleotide sequence ID" value="NZ_BBXL01000001.1"/>
</dbReference>
<accession>A0A1M4UKW1</accession>
<sequence length="270" mass="31226">MNYLEYLEKVKAWLNADQPDIEAGAKLLLSLNRNRILYLNITRNPEKYRKKLIYELQKQAELLEAKSNYTELKSLTDEEVKELDDKVEKFDKEVAPVYLEKTKGKREDHDQLPDVAIAAFNENEDLYPKVRSTHEKLKLMANERPCDRYPFLKQLAAYDDTIRRNWDIYDTAVAAPIPDGNTAKVEELEPEKTAVTPLSAKEVTSHRAYLSRNKAKLLELKTTGNIPGYENLKNNMQTRYDLMKAAGESFDPDQEKELQDLGLTITLNEK</sequence>
<protein>
    <submittedName>
        <fullName evidence="1">Uncharacterized protein</fullName>
    </submittedName>
</protein>
<name>A0A1M4UKW1_9BACT</name>
<dbReference type="EMBL" id="FQUC01000001">
    <property type="protein sequence ID" value="SHE57339.1"/>
    <property type="molecule type" value="Genomic_DNA"/>
</dbReference>